<protein>
    <submittedName>
        <fullName evidence="1">Uncharacterized protein</fullName>
    </submittedName>
</protein>
<gene>
    <name evidence="1" type="ORF">D0Y65_033227</name>
</gene>
<dbReference type="Proteomes" id="UP000289340">
    <property type="component" value="Chromosome 12"/>
</dbReference>
<dbReference type="EMBL" id="QZWG01000012">
    <property type="protein sequence ID" value="RZB74035.1"/>
    <property type="molecule type" value="Genomic_DNA"/>
</dbReference>
<proteinExistence type="predicted"/>
<name>A0A445HKQ5_GLYSO</name>
<keyword evidence="2" id="KW-1185">Reference proteome</keyword>
<dbReference type="AlphaFoldDB" id="A0A445HKQ5"/>
<organism evidence="1 2">
    <name type="scientific">Glycine soja</name>
    <name type="common">Wild soybean</name>
    <dbReference type="NCBI Taxonomy" id="3848"/>
    <lineage>
        <taxon>Eukaryota</taxon>
        <taxon>Viridiplantae</taxon>
        <taxon>Streptophyta</taxon>
        <taxon>Embryophyta</taxon>
        <taxon>Tracheophyta</taxon>
        <taxon>Spermatophyta</taxon>
        <taxon>Magnoliopsida</taxon>
        <taxon>eudicotyledons</taxon>
        <taxon>Gunneridae</taxon>
        <taxon>Pentapetalae</taxon>
        <taxon>rosids</taxon>
        <taxon>fabids</taxon>
        <taxon>Fabales</taxon>
        <taxon>Fabaceae</taxon>
        <taxon>Papilionoideae</taxon>
        <taxon>50 kb inversion clade</taxon>
        <taxon>NPAAA clade</taxon>
        <taxon>indigoferoid/millettioid clade</taxon>
        <taxon>Phaseoleae</taxon>
        <taxon>Glycine</taxon>
        <taxon>Glycine subgen. Soja</taxon>
    </lineage>
</organism>
<evidence type="ECO:0000313" key="1">
    <source>
        <dbReference type="EMBL" id="RZB74035.1"/>
    </source>
</evidence>
<comment type="caution">
    <text evidence="1">The sequence shown here is derived from an EMBL/GenBank/DDBJ whole genome shotgun (WGS) entry which is preliminary data.</text>
</comment>
<evidence type="ECO:0000313" key="2">
    <source>
        <dbReference type="Proteomes" id="UP000289340"/>
    </source>
</evidence>
<accession>A0A445HKQ5</accession>
<reference evidence="1 2" key="1">
    <citation type="submission" date="2018-09" db="EMBL/GenBank/DDBJ databases">
        <title>A high-quality reference genome of wild soybean provides a powerful tool to mine soybean genomes.</title>
        <authorList>
            <person name="Xie M."/>
            <person name="Chung C.Y.L."/>
            <person name="Li M.-W."/>
            <person name="Wong F.-L."/>
            <person name="Chan T.-F."/>
            <person name="Lam H.-M."/>
        </authorList>
    </citation>
    <scope>NUCLEOTIDE SEQUENCE [LARGE SCALE GENOMIC DNA]</scope>
    <source>
        <strain evidence="2">cv. W05</strain>
        <tissue evidence="1">Hypocotyl of etiolated seedlings</tissue>
    </source>
</reference>
<sequence length="70" mass="7895">MINMIFQCAIADESDAVKRLCILSEFIMLRRFLDNIQALVRTVKLNQLGIEGSIEFVDAYGSNMHVSMGN</sequence>